<evidence type="ECO:0000256" key="1">
    <source>
        <dbReference type="SAM" id="MobiDB-lite"/>
    </source>
</evidence>
<feature type="region of interest" description="Disordered" evidence="1">
    <location>
        <begin position="1"/>
        <end position="24"/>
    </location>
</feature>
<accession>A0A4Y7KLG0</accession>
<feature type="compositionally biased region" description="Basic and acidic residues" evidence="1">
    <location>
        <begin position="11"/>
        <end position="24"/>
    </location>
</feature>
<gene>
    <name evidence="2" type="ORF">C5167_049174</name>
</gene>
<evidence type="ECO:0000313" key="3">
    <source>
        <dbReference type="Proteomes" id="UP000316621"/>
    </source>
</evidence>
<keyword evidence="3" id="KW-1185">Reference proteome</keyword>
<evidence type="ECO:0000313" key="2">
    <source>
        <dbReference type="EMBL" id="RZC73696.1"/>
    </source>
</evidence>
<reference evidence="2 3" key="1">
    <citation type="journal article" date="2018" name="Science">
        <title>The opium poppy genome and morphinan production.</title>
        <authorList>
            <person name="Guo L."/>
            <person name="Winzer T."/>
            <person name="Yang X."/>
            <person name="Li Y."/>
            <person name="Ning Z."/>
            <person name="He Z."/>
            <person name="Teodor R."/>
            <person name="Lu Y."/>
            <person name="Bowser T.A."/>
            <person name="Graham I.A."/>
            <person name="Ye K."/>
        </authorList>
    </citation>
    <scope>NUCLEOTIDE SEQUENCE [LARGE SCALE GENOMIC DNA]</scope>
    <source>
        <strain evidence="3">cv. HN1</strain>
        <tissue evidence="2">Leaves</tissue>
    </source>
</reference>
<dbReference type="Gramene" id="RZC73696">
    <property type="protein sequence ID" value="RZC73696"/>
    <property type="gene ID" value="C5167_049174"/>
</dbReference>
<name>A0A4Y7KLG0_PAPSO</name>
<feature type="compositionally biased region" description="Polar residues" evidence="1">
    <location>
        <begin position="1"/>
        <end position="10"/>
    </location>
</feature>
<dbReference type="Proteomes" id="UP000316621">
    <property type="component" value="Chromosome 8"/>
</dbReference>
<dbReference type="EMBL" id="CM010722">
    <property type="protein sequence ID" value="RZC73696.1"/>
    <property type="molecule type" value="Genomic_DNA"/>
</dbReference>
<organism evidence="2 3">
    <name type="scientific">Papaver somniferum</name>
    <name type="common">Opium poppy</name>
    <dbReference type="NCBI Taxonomy" id="3469"/>
    <lineage>
        <taxon>Eukaryota</taxon>
        <taxon>Viridiplantae</taxon>
        <taxon>Streptophyta</taxon>
        <taxon>Embryophyta</taxon>
        <taxon>Tracheophyta</taxon>
        <taxon>Spermatophyta</taxon>
        <taxon>Magnoliopsida</taxon>
        <taxon>Ranunculales</taxon>
        <taxon>Papaveraceae</taxon>
        <taxon>Papaveroideae</taxon>
        <taxon>Papaver</taxon>
    </lineage>
</organism>
<dbReference type="AlphaFoldDB" id="A0A4Y7KLG0"/>
<sequence length="71" mass="8217">MLKIRSGTNNLKEKMSLKRKETEKSTQEYLKVSMKEVLVPLPTKLSLSANIDLVQRERRRTEREGALAKES</sequence>
<proteinExistence type="predicted"/>
<protein>
    <submittedName>
        <fullName evidence="2">Uncharacterized protein</fullName>
    </submittedName>
</protein>